<keyword evidence="3" id="KW-1185">Reference proteome</keyword>
<evidence type="ECO:0000313" key="3">
    <source>
        <dbReference type="Proteomes" id="UP000092321"/>
    </source>
</evidence>
<dbReference type="AlphaFoldDB" id="A0A1B7T7E3"/>
<feature type="region of interest" description="Disordered" evidence="1">
    <location>
        <begin position="323"/>
        <end position="346"/>
    </location>
</feature>
<feature type="compositionally biased region" description="Low complexity" evidence="1">
    <location>
        <begin position="469"/>
        <end position="487"/>
    </location>
</feature>
<feature type="region of interest" description="Disordered" evidence="1">
    <location>
        <begin position="360"/>
        <end position="381"/>
    </location>
</feature>
<proteinExistence type="predicted"/>
<gene>
    <name evidence="2" type="ORF">HANVADRAFT_54370</name>
</gene>
<dbReference type="EMBL" id="LXPE01000527">
    <property type="protein sequence ID" value="OBA24637.1"/>
    <property type="molecule type" value="Genomic_DNA"/>
</dbReference>
<feature type="region of interest" description="Disordered" evidence="1">
    <location>
        <begin position="195"/>
        <end position="242"/>
    </location>
</feature>
<evidence type="ECO:0000256" key="1">
    <source>
        <dbReference type="SAM" id="MobiDB-lite"/>
    </source>
</evidence>
<feature type="region of interest" description="Disordered" evidence="1">
    <location>
        <begin position="469"/>
        <end position="520"/>
    </location>
</feature>
<dbReference type="Proteomes" id="UP000092321">
    <property type="component" value="Unassembled WGS sequence"/>
</dbReference>
<feature type="non-terminal residue" evidence="2">
    <location>
        <position position="520"/>
    </location>
</feature>
<feature type="compositionally biased region" description="Polar residues" evidence="1">
    <location>
        <begin position="508"/>
        <end position="520"/>
    </location>
</feature>
<protein>
    <submittedName>
        <fullName evidence="2">Uncharacterized protein</fullName>
    </submittedName>
</protein>
<feature type="compositionally biased region" description="Polar residues" evidence="1">
    <location>
        <begin position="403"/>
        <end position="412"/>
    </location>
</feature>
<feature type="region of interest" description="Disordered" evidence="1">
    <location>
        <begin position="395"/>
        <end position="415"/>
    </location>
</feature>
<feature type="compositionally biased region" description="Low complexity" evidence="1">
    <location>
        <begin position="195"/>
        <end position="232"/>
    </location>
</feature>
<feature type="region of interest" description="Disordered" evidence="1">
    <location>
        <begin position="60"/>
        <end position="88"/>
    </location>
</feature>
<feature type="region of interest" description="Disordered" evidence="1">
    <location>
        <begin position="263"/>
        <end position="307"/>
    </location>
</feature>
<sequence>MKVVGQSFDKGVDIVGSLDDKTVVIVQCKNYTMKKITDYDLTDSDSLKSTTIPGGYFTFNEEQEDQQEEASSSSPAIRKLKNPLSPQSSASAINMSFLNSINMPKRASIDLSIPLDPTLAATPEEIKSNSRSNTNGSSILSANEIMDIEKKGENLFNSSIRDSQSITASLSSDIDPSVRFSTADAKRLSIINMNNNNNSNSNNTISNLNFPSGSPSSNNYNNNIKNQQEQQPAANFKNPFSKQPANDELLKVISEPEPFSIRRKMSLKKKSMSSSQSPDRYLEAPDSLSCPPPQYNNMSSLSGKRRRSSLLASGDVLSMKMGVLKRTSSSRNDDKSSQEYSSDYSDNLEEDAIELTPSSLHDETFTNNNNNNKYPENAGFGTSSMREALELPSNLEVDPLDTQPKTNPQPANRLNKPIINFLSENNKKELPPFINPAKLTHKEYMPIKQRVQSIAENTRDQLRRSTIISLNSSSSNNSASDSSHSNIEPLSHYQTSSNIGFSYVKTPDSPNSSIDLNKAK</sequence>
<comment type="caution">
    <text evidence="2">The sequence shown here is derived from an EMBL/GenBank/DDBJ whole genome shotgun (WGS) entry which is preliminary data.</text>
</comment>
<name>A0A1B7T7E3_9ASCO</name>
<reference evidence="3" key="1">
    <citation type="journal article" date="2016" name="Proc. Natl. Acad. Sci. U.S.A.">
        <title>Comparative genomics of biotechnologically important yeasts.</title>
        <authorList>
            <person name="Riley R."/>
            <person name="Haridas S."/>
            <person name="Wolfe K.H."/>
            <person name="Lopes M.R."/>
            <person name="Hittinger C.T."/>
            <person name="Goeker M."/>
            <person name="Salamov A.A."/>
            <person name="Wisecaver J.H."/>
            <person name="Long T.M."/>
            <person name="Calvey C.H."/>
            <person name="Aerts A.L."/>
            <person name="Barry K.W."/>
            <person name="Choi C."/>
            <person name="Clum A."/>
            <person name="Coughlan A.Y."/>
            <person name="Deshpande S."/>
            <person name="Douglass A.P."/>
            <person name="Hanson S.J."/>
            <person name="Klenk H.-P."/>
            <person name="LaButti K.M."/>
            <person name="Lapidus A."/>
            <person name="Lindquist E.A."/>
            <person name="Lipzen A.M."/>
            <person name="Meier-Kolthoff J.P."/>
            <person name="Ohm R.A."/>
            <person name="Otillar R.P."/>
            <person name="Pangilinan J.L."/>
            <person name="Peng Y."/>
            <person name="Rokas A."/>
            <person name="Rosa C.A."/>
            <person name="Scheuner C."/>
            <person name="Sibirny A.A."/>
            <person name="Slot J.C."/>
            <person name="Stielow J.B."/>
            <person name="Sun H."/>
            <person name="Kurtzman C.P."/>
            <person name="Blackwell M."/>
            <person name="Grigoriev I.V."/>
            <person name="Jeffries T.W."/>
        </authorList>
    </citation>
    <scope>NUCLEOTIDE SEQUENCE [LARGE SCALE GENOMIC DNA]</scope>
    <source>
        <strain evidence="3">NRRL Y-1626</strain>
    </source>
</reference>
<organism evidence="2 3">
    <name type="scientific">Hanseniaspora valbyensis NRRL Y-1626</name>
    <dbReference type="NCBI Taxonomy" id="766949"/>
    <lineage>
        <taxon>Eukaryota</taxon>
        <taxon>Fungi</taxon>
        <taxon>Dikarya</taxon>
        <taxon>Ascomycota</taxon>
        <taxon>Saccharomycotina</taxon>
        <taxon>Saccharomycetes</taxon>
        <taxon>Saccharomycodales</taxon>
        <taxon>Saccharomycodaceae</taxon>
        <taxon>Hanseniaspora</taxon>
    </lineage>
</organism>
<evidence type="ECO:0000313" key="2">
    <source>
        <dbReference type="EMBL" id="OBA24637.1"/>
    </source>
</evidence>
<accession>A0A1B7T7E3</accession>